<gene>
    <name evidence="1" type="ORF">ILUMI_13492</name>
</gene>
<keyword evidence="2" id="KW-1185">Reference proteome</keyword>
<comment type="caution">
    <text evidence="1">The sequence shown here is derived from an EMBL/GenBank/DDBJ whole genome shotgun (WGS) entry which is preliminary data.</text>
</comment>
<dbReference type="EMBL" id="VTPC01008590">
    <property type="protein sequence ID" value="KAF2892681.1"/>
    <property type="molecule type" value="Genomic_DNA"/>
</dbReference>
<reference evidence="1" key="1">
    <citation type="submission" date="2019-08" db="EMBL/GenBank/DDBJ databases">
        <title>The genome of the North American firefly Photinus pyralis.</title>
        <authorList>
            <consortium name="Photinus pyralis genome working group"/>
            <person name="Fallon T.R."/>
            <person name="Sander Lower S.E."/>
            <person name="Weng J.-K."/>
        </authorList>
    </citation>
    <scope>NUCLEOTIDE SEQUENCE</scope>
    <source>
        <strain evidence="1">TRF0915ILg1</strain>
        <tissue evidence="1">Whole body</tissue>
    </source>
</reference>
<protein>
    <submittedName>
        <fullName evidence="1">Uncharacterized protein</fullName>
    </submittedName>
</protein>
<evidence type="ECO:0000313" key="1">
    <source>
        <dbReference type="EMBL" id="KAF2892681.1"/>
    </source>
</evidence>
<evidence type="ECO:0000313" key="2">
    <source>
        <dbReference type="Proteomes" id="UP000801492"/>
    </source>
</evidence>
<proteinExistence type="predicted"/>
<dbReference type="Proteomes" id="UP000801492">
    <property type="component" value="Unassembled WGS sequence"/>
</dbReference>
<dbReference type="AlphaFoldDB" id="A0A8K0GBE3"/>
<name>A0A8K0GBE3_IGNLU</name>
<sequence>MKRAMEEAVRKIIGCKGGKIAIMREAMERKVEARIKWIRMKQQQHREKYKKMRKECNKIFQSSKEEWIKGEMEEIEKEKTERTQEIFTKKLNNKQEYINQR</sequence>
<organism evidence="1 2">
    <name type="scientific">Ignelater luminosus</name>
    <name type="common">Cucubano</name>
    <name type="synonym">Pyrophorus luminosus</name>
    <dbReference type="NCBI Taxonomy" id="2038154"/>
    <lineage>
        <taxon>Eukaryota</taxon>
        <taxon>Metazoa</taxon>
        <taxon>Ecdysozoa</taxon>
        <taxon>Arthropoda</taxon>
        <taxon>Hexapoda</taxon>
        <taxon>Insecta</taxon>
        <taxon>Pterygota</taxon>
        <taxon>Neoptera</taxon>
        <taxon>Endopterygota</taxon>
        <taxon>Coleoptera</taxon>
        <taxon>Polyphaga</taxon>
        <taxon>Elateriformia</taxon>
        <taxon>Elateroidea</taxon>
        <taxon>Elateridae</taxon>
        <taxon>Agrypninae</taxon>
        <taxon>Pyrophorini</taxon>
        <taxon>Ignelater</taxon>
    </lineage>
</organism>
<accession>A0A8K0GBE3</accession>